<proteinExistence type="predicted"/>
<dbReference type="Pfam" id="PF04367">
    <property type="entry name" value="DUF502"/>
    <property type="match status" value="1"/>
</dbReference>
<accession>A0A2S7SU10</accession>
<feature type="transmembrane region" description="Helical" evidence="1">
    <location>
        <begin position="12"/>
        <end position="33"/>
    </location>
</feature>
<evidence type="ECO:0000256" key="1">
    <source>
        <dbReference type="SAM" id="Phobius"/>
    </source>
</evidence>
<comment type="caution">
    <text evidence="2">The sequence shown here is derived from an EMBL/GenBank/DDBJ whole genome shotgun (WGS) entry which is preliminary data.</text>
</comment>
<sequence>MRKLAAILFRSFLQGLILLSPIALTAALLYSVFDSVDKLVPFVPRGLGFLIIITLVTLIGYLGTRLFVGRWLFDAFGHVLESTPGVKYIYSSIRDIIGSFVGDKKRFNKPVWVCVSRNPDIWRIGFLTQKDMTHLGMEGMVAVYMPHAYAISGWVIITEMVNVKPAKDMTAGEAMKFAVSGGVTTTEDEPRKDQL</sequence>
<evidence type="ECO:0000313" key="3">
    <source>
        <dbReference type="Proteomes" id="UP000239872"/>
    </source>
</evidence>
<feature type="transmembrane region" description="Helical" evidence="1">
    <location>
        <begin position="45"/>
        <end position="63"/>
    </location>
</feature>
<dbReference type="PANTHER" id="PTHR31876:SF26">
    <property type="entry name" value="PROTEIN LIKE COV 2"/>
    <property type="match status" value="1"/>
</dbReference>
<keyword evidence="1" id="KW-1133">Transmembrane helix</keyword>
<protein>
    <recommendedName>
        <fullName evidence="4">DUF502 domain-containing protein</fullName>
    </recommendedName>
</protein>
<dbReference type="InterPro" id="IPR007462">
    <property type="entry name" value="COV1-like"/>
</dbReference>
<name>A0A2S7SU10_9BACT</name>
<dbReference type="PANTHER" id="PTHR31876">
    <property type="entry name" value="COV-LIKE PROTEIN 1"/>
    <property type="match status" value="1"/>
</dbReference>
<keyword evidence="3" id="KW-1185">Reference proteome</keyword>
<organism evidence="2 3">
    <name type="scientific">Flavipsychrobacter stenotrophus</name>
    <dbReference type="NCBI Taxonomy" id="2077091"/>
    <lineage>
        <taxon>Bacteria</taxon>
        <taxon>Pseudomonadati</taxon>
        <taxon>Bacteroidota</taxon>
        <taxon>Chitinophagia</taxon>
        <taxon>Chitinophagales</taxon>
        <taxon>Chitinophagaceae</taxon>
        <taxon>Flavipsychrobacter</taxon>
    </lineage>
</organism>
<dbReference type="EMBL" id="PPSL01000003">
    <property type="protein sequence ID" value="PQJ10412.1"/>
    <property type="molecule type" value="Genomic_DNA"/>
</dbReference>
<dbReference type="Proteomes" id="UP000239872">
    <property type="component" value="Unassembled WGS sequence"/>
</dbReference>
<dbReference type="RefSeq" id="WP_105039140.1">
    <property type="nucleotide sequence ID" value="NZ_PPSL01000003.1"/>
</dbReference>
<keyword evidence="1" id="KW-0812">Transmembrane</keyword>
<dbReference type="OrthoDB" id="9789516at2"/>
<dbReference type="AlphaFoldDB" id="A0A2S7SU10"/>
<keyword evidence="1" id="KW-0472">Membrane</keyword>
<reference evidence="2 3" key="1">
    <citation type="submission" date="2018-01" db="EMBL/GenBank/DDBJ databases">
        <title>A novel member of the phylum Bacteroidetes isolated from glacier ice.</title>
        <authorList>
            <person name="Liu Q."/>
            <person name="Xin Y.-H."/>
        </authorList>
    </citation>
    <scope>NUCLEOTIDE SEQUENCE [LARGE SCALE GENOMIC DNA]</scope>
    <source>
        <strain evidence="2 3">RB1R16</strain>
    </source>
</reference>
<evidence type="ECO:0008006" key="4">
    <source>
        <dbReference type="Google" id="ProtNLM"/>
    </source>
</evidence>
<gene>
    <name evidence="2" type="ORF">CJD36_010565</name>
</gene>
<evidence type="ECO:0000313" key="2">
    <source>
        <dbReference type="EMBL" id="PQJ10412.1"/>
    </source>
</evidence>